<dbReference type="GO" id="GO:0046503">
    <property type="term" value="P:glycerolipid catabolic process"/>
    <property type="evidence" value="ECO:0007669"/>
    <property type="project" value="TreeGrafter"/>
</dbReference>
<protein>
    <submittedName>
        <fullName evidence="2">Alpha/beta hydrolase</fullName>
    </submittedName>
</protein>
<dbReference type="EMBL" id="DWVP01000001">
    <property type="protein sequence ID" value="HJC84018.1"/>
    <property type="molecule type" value="Genomic_DNA"/>
</dbReference>
<accession>A0A9D2QB92</accession>
<comment type="caution">
    <text evidence="2">The sequence shown here is derived from an EMBL/GenBank/DDBJ whole genome shotgun (WGS) entry which is preliminary data.</text>
</comment>
<dbReference type="GO" id="GO:0004806">
    <property type="term" value="F:triacylglycerol lipase activity"/>
    <property type="evidence" value="ECO:0007669"/>
    <property type="project" value="TreeGrafter"/>
</dbReference>
<evidence type="ECO:0000259" key="1">
    <source>
        <dbReference type="Pfam" id="PF12697"/>
    </source>
</evidence>
<organism evidence="2 3">
    <name type="scientific">Candidatus Corynebacterium faecigallinarum</name>
    <dbReference type="NCBI Taxonomy" id="2838528"/>
    <lineage>
        <taxon>Bacteria</taxon>
        <taxon>Bacillati</taxon>
        <taxon>Actinomycetota</taxon>
        <taxon>Actinomycetes</taxon>
        <taxon>Mycobacteriales</taxon>
        <taxon>Corynebacteriaceae</taxon>
        <taxon>Corynebacterium</taxon>
    </lineage>
</organism>
<sequence length="317" mass="33725">MQISCTDRLQFLGTPDQEGPPVRIPTATDLAAGSAADTADTADTGTIDGLAYDLRGPQDGTPVIQLHGLTSSRARDVAMKLNLTAGQDALRVLRYDARGHGHSAAAPLPASYRWTSLAKDLEQVSGYFTGEQNTRPVHVVGQSMGAATILTSAAADPDLAIERYGSMVLGIPPTAWELRGDRAGIYERNAQFVESHGLSAFAESTRDEPVPPARGADIPFTVPDVAESLLPVVFRGAAGNDLPSRERIAALGERGIPTLILAWPGDTAHPLAVAEELRELLPESQLIFAQTPEDVGRWPDMIGSFIRNAARTSRATT</sequence>
<dbReference type="Gene3D" id="3.40.50.1820">
    <property type="entry name" value="alpha/beta hydrolase"/>
    <property type="match status" value="1"/>
</dbReference>
<evidence type="ECO:0000313" key="2">
    <source>
        <dbReference type="EMBL" id="HJC84018.1"/>
    </source>
</evidence>
<dbReference type="Pfam" id="PF12697">
    <property type="entry name" value="Abhydrolase_6"/>
    <property type="match status" value="1"/>
</dbReference>
<name>A0A9D2QB92_9CORY</name>
<keyword evidence="2" id="KW-0378">Hydrolase</keyword>
<feature type="domain" description="AB hydrolase-1" evidence="1">
    <location>
        <begin position="66"/>
        <end position="278"/>
    </location>
</feature>
<dbReference type="InterPro" id="IPR000073">
    <property type="entry name" value="AB_hydrolase_1"/>
</dbReference>
<dbReference type="InterPro" id="IPR050471">
    <property type="entry name" value="AB_hydrolase"/>
</dbReference>
<evidence type="ECO:0000313" key="3">
    <source>
        <dbReference type="Proteomes" id="UP000823858"/>
    </source>
</evidence>
<dbReference type="SUPFAM" id="SSF53474">
    <property type="entry name" value="alpha/beta-Hydrolases"/>
    <property type="match status" value="1"/>
</dbReference>
<dbReference type="AlphaFoldDB" id="A0A9D2QB92"/>
<reference evidence="2" key="2">
    <citation type="submission" date="2021-04" db="EMBL/GenBank/DDBJ databases">
        <authorList>
            <person name="Gilroy R."/>
        </authorList>
    </citation>
    <scope>NUCLEOTIDE SEQUENCE</scope>
    <source>
        <strain evidence="2">ChiHjej13B12-4958</strain>
    </source>
</reference>
<dbReference type="PANTHER" id="PTHR43433:SF5">
    <property type="entry name" value="AB HYDROLASE-1 DOMAIN-CONTAINING PROTEIN"/>
    <property type="match status" value="1"/>
</dbReference>
<dbReference type="InterPro" id="IPR029058">
    <property type="entry name" value="AB_hydrolase_fold"/>
</dbReference>
<dbReference type="PANTHER" id="PTHR43433">
    <property type="entry name" value="HYDROLASE, ALPHA/BETA FOLD FAMILY PROTEIN"/>
    <property type="match status" value="1"/>
</dbReference>
<proteinExistence type="predicted"/>
<gene>
    <name evidence="2" type="ORF">H9751_00380</name>
</gene>
<reference evidence="2" key="1">
    <citation type="journal article" date="2021" name="PeerJ">
        <title>Extensive microbial diversity within the chicken gut microbiome revealed by metagenomics and culture.</title>
        <authorList>
            <person name="Gilroy R."/>
            <person name="Ravi A."/>
            <person name="Getino M."/>
            <person name="Pursley I."/>
            <person name="Horton D.L."/>
            <person name="Alikhan N.F."/>
            <person name="Baker D."/>
            <person name="Gharbi K."/>
            <person name="Hall N."/>
            <person name="Watson M."/>
            <person name="Adriaenssens E.M."/>
            <person name="Foster-Nyarko E."/>
            <person name="Jarju S."/>
            <person name="Secka A."/>
            <person name="Antonio M."/>
            <person name="Oren A."/>
            <person name="Chaudhuri R.R."/>
            <person name="La Ragione R."/>
            <person name="Hildebrand F."/>
            <person name="Pallen M.J."/>
        </authorList>
    </citation>
    <scope>NUCLEOTIDE SEQUENCE</scope>
    <source>
        <strain evidence="2">ChiHjej13B12-4958</strain>
    </source>
</reference>
<dbReference type="Proteomes" id="UP000823858">
    <property type="component" value="Unassembled WGS sequence"/>
</dbReference>